<dbReference type="SUPFAM" id="SSF52833">
    <property type="entry name" value="Thioredoxin-like"/>
    <property type="match status" value="1"/>
</dbReference>
<sequence>MVRVSFWQRALGFILAIALGWSSFSGVAGASLTDDHFDGNIFALYAGNGSLVPPKVTLAQSLERDKPTLLVLYINDSRDCKQFATVLSQLQSFYGRAADFIPIDVDALPINATFGPTDPGYYYRGVVPQTILLDAAGQERLNVAGAVSFEVVDDAFREVFNLLPRSQSIDLKPRSVNEINTELVSPS</sequence>
<name>A0ABT6EX98_9SYNE</name>
<reference evidence="1" key="1">
    <citation type="journal article" date="2022" name="Genome Biol. Evol.">
        <title>A New Gene Family Diagnostic for Intracellular Biomineralization of Amorphous Ca Carbonates by Cyanobacteria.</title>
        <authorList>
            <person name="Benzerara K."/>
            <person name="Duprat E."/>
            <person name="Bitard-Feildel T."/>
            <person name="Caumes G."/>
            <person name="Cassier-Chauvat C."/>
            <person name="Chauvat F."/>
            <person name="Dezi M."/>
            <person name="Diop S.I."/>
            <person name="Gaschignard G."/>
            <person name="Gorgen S."/>
            <person name="Gugger M."/>
            <person name="Lopez-Garcia P."/>
            <person name="Millet M."/>
            <person name="Skouri-Panet F."/>
            <person name="Moreira D."/>
            <person name="Callebaut I."/>
        </authorList>
    </citation>
    <scope>NUCLEOTIDE SEQUENCE</scope>
    <source>
        <strain evidence="1">G9</strain>
    </source>
</reference>
<dbReference type="RefSeq" id="WP_277866326.1">
    <property type="nucleotide sequence ID" value="NZ_JAKKUT010000002.1"/>
</dbReference>
<reference evidence="1" key="2">
    <citation type="submission" date="2022-01" db="EMBL/GenBank/DDBJ databases">
        <authorList>
            <person name="Zivanovic Y."/>
            <person name="Moreira D."/>
            <person name="Lopez-Garcia P."/>
        </authorList>
    </citation>
    <scope>NUCLEOTIDE SEQUENCE</scope>
    <source>
        <strain evidence="1">G9</strain>
    </source>
</reference>
<comment type="caution">
    <text evidence="1">The sequence shown here is derived from an EMBL/GenBank/DDBJ whole genome shotgun (WGS) entry which is preliminary data.</text>
</comment>
<dbReference type="Gene3D" id="3.40.30.10">
    <property type="entry name" value="Glutaredoxin"/>
    <property type="match status" value="1"/>
</dbReference>
<evidence type="ECO:0000313" key="2">
    <source>
        <dbReference type="Proteomes" id="UP001154265"/>
    </source>
</evidence>
<dbReference type="InterPro" id="IPR036249">
    <property type="entry name" value="Thioredoxin-like_sf"/>
</dbReference>
<accession>A0ABT6EX98</accession>
<gene>
    <name evidence="1" type="ORF">L3556_05630</name>
</gene>
<dbReference type="InterPro" id="IPR048069">
    <property type="entry name" value="Thylak_slr1796"/>
</dbReference>
<proteinExistence type="predicted"/>
<dbReference type="NCBIfam" id="NF038096">
    <property type="entry name" value="thylak_slr1796"/>
    <property type="match status" value="1"/>
</dbReference>
<protein>
    <submittedName>
        <fullName evidence="1">Thylakoid membrane photosystem I accumulation factor</fullName>
    </submittedName>
</protein>
<dbReference type="Proteomes" id="UP001154265">
    <property type="component" value="Unassembled WGS sequence"/>
</dbReference>
<keyword evidence="2" id="KW-1185">Reference proteome</keyword>
<evidence type="ECO:0000313" key="1">
    <source>
        <dbReference type="EMBL" id="MDG2990415.1"/>
    </source>
</evidence>
<organism evidence="1 2">
    <name type="scientific">Candidatus Synechococcus calcipolaris G9</name>
    <dbReference type="NCBI Taxonomy" id="1497997"/>
    <lineage>
        <taxon>Bacteria</taxon>
        <taxon>Bacillati</taxon>
        <taxon>Cyanobacteriota</taxon>
        <taxon>Cyanophyceae</taxon>
        <taxon>Synechococcales</taxon>
        <taxon>Synechococcaceae</taxon>
        <taxon>Synechococcus</taxon>
    </lineage>
</organism>
<dbReference type="EMBL" id="JAKKUT010000002">
    <property type="protein sequence ID" value="MDG2990415.1"/>
    <property type="molecule type" value="Genomic_DNA"/>
</dbReference>